<evidence type="ECO:0000256" key="1">
    <source>
        <dbReference type="ARBA" id="ARBA00004651"/>
    </source>
</evidence>
<dbReference type="GO" id="GO:0016763">
    <property type="term" value="F:pentosyltransferase activity"/>
    <property type="evidence" value="ECO:0007669"/>
    <property type="project" value="TreeGrafter"/>
</dbReference>
<protein>
    <recommendedName>
        <fullName evidence="9">Glycosyltransferase RgtA/B/C/D-like domain-containing protein</fullName>
    </recommendedName>
</protein>
<feature type="transmembrane region" description="Helical" evidence="8">
    <location>
        <begin position="118"/>
        <end position="139"/>
    </location>
</feature>
<evidence type="ECO:0000256" key="5">
    <source>
        <dbReference type="ARBA" id="ARBA00022692"/>
    </source>
</evidence>
<feature type="transmembrane region" description="Helical" evidence="8">
    <location>
        <begin position="249"/>
        <end position="268"/>
    </location>
</feature>
<dbReference type="PANTHER" id="PTHR33908:SF11">
    <property type="entry name" value="MEMBRANE PROTEIN"/>
    <property type="match status" value="1"/>
</dbReference>
<feature type="transmembrane region" description="Helical" evidence="8">
    <location>
        <begin position="173"/>
        <end position="193"/>
    </location>
</feature>
<dbReference type="AlphaFoldDB" id="A0A6M8BDD7"/>
<feature type="transmembrane region" description="Helical" evidence="8">
    <location>
        <begin position="199"/>
        <end position="229"/>
    </location>
</feature>
<keyword evidence="5 8" id="KW-0812">Transmembrane</keyword>
<evidence type="ECO:0000259" key="9">
    <source>
        <dbReference type="Pfam" id="PF13231"/>
    </source>
</evidence>
<feature type="transmembrane region" description="Helical" evidence="8">
    <location>
        <begin position="402"/>
        <end position="420"/>
    </location>
</feature>
<accession>A0A6M8BDD7</accession>
<dbReference type="InterPro" id="IPR038731">
    <property type="entry name" value="RgtA/B/C-like"/>
</dbReference>
<dbReference type="Proteomes" id="UP000505210">
    <property type="component" value="Chromosome"/>
</dbReference>
<comment type="subcellular location">
    <subcellularLocation>
        <location evidence="1">Cell membrane</location>
        <topology evidence="1">Multi-pass membrane protein</topology>
    </subcellularLocation>
</comment>
<gene>
    <name evidence="10" type="ORF">HPC62_02930</name>
</gene>
<reference evidence="10 11" key="1">
    <citation type="submission" date="2020-05" db="EMBL/GenBank/DDBJ databases">
        <title>Complete genome sequence of of a novel Thermoleptolyngbya strain isolated from hot springs of Ganzi, Sichuan China.</title>
        <authorList>
            <person name="Tang J."/>
            <person name="Daroch M."/>
            <person name="Li L."/>
            <person name="Waleron K."/>
            <person name="Waleron M."/>
            <person name="Waleron M."/>
        </authorList>
    </citation>
    <scope>NUCLEOTIDE SEQUENCE [LARGE SCALE GENOMIC DNA]</scope>
    <source>
        <strain evidence="10 11">PKUAC-SCTA183</strain>
    </source>
</reference>
<feature type="transmembrane region" description="Helical" evidence="8">
    <location>
        <begin position="15"/>
        <end position="32"/>
    </location>
</feature>
<dbReference type="InterPro" id="IPR050297">
    <property type="entry name" value="LipidA_mod_glycosyltrf_83"/>
</dbReference>
<name>A0A6M8BDD7_9CYAN</name>
<proteinExistence type="predicted"/>
<evidence type="ECO:0000256" key="4">
    <source>
        <dbReference type="ARBA" id="ARBA00022679"/>
    </source>
</evidence>
<dbReference type="RefSeq" id="WP_172353675.1">
    <property type="nucleotide sequence ID" value="NZ_CP053661.1"/>
</dbReference>
<dbReference type="KEGG" id="theu:HPC62_02930"/>
<dbReference type="PANTHER" id="PTHR33908">
    <property type="entry name" value="MANNOSYLTRANSFERASE YKCB-RELATED"/>
    <property type="match status" value="1"/>
</dbReference>
<evidence type="ECO:0000256" key="3">
    <source>
        <dbReference type="ARBA" id="ARBA00022676"/>
    </source>
</evidence>
<feature type="transmembrane region" description="Helical" evidence="8">
    <location>
        <begin position="145"/>
        <end position="166"/>
    </location>
</feature>
<dbReference type="GO" id="GO:0009103">
    <property type="term" value="P:lipopolysaccharide biosynthetic process"/>
    <property type="evidence" value="ECO:0007669"/>
    <property type="project" value="UniProtKB-ARBA"/>
</dbReference>
<evidence type="ECO:0000313" key="11">
    <source>
        <dbReference type="Proteomes" id="UP000505210"/>
    </source>
</evidence>
<sequence>MNRRAIRPTALTPRLLTLVLVALMLGLLFRVINIDKKVYWHDEAYTSMEMTAQRRSEVVEQLFTGRIVTRDELQAFQRFRPERGLGQLLTSLGQEDPQHPPLYYILGRFWVRLFGDSVLALRSLAVVFGLLMLVCAYWLCMELFQAPAIALMTVGLLAISPYHVLYAQESREYSLWAALILTSSALLLRALRLGTWPHWALYALSLTAGLYTFLFTGLVGIAHGVYVLLNGGISRKWEKWRMTRAGTAYLGWSCVAIAAFAPWLYFLVKYRDVLSNTTGWARESLPLWVMVKASALNFSRIFMDFDWNPDTFALWWLCIPLLILEIFALLFIQQNAPRHVWTFVWTLALIPVLILALPDLILGGQRSIVGRYLVPSFLGLHLAAGYLLTMKIEVFGAKNRKFWQAIALLLFFLGFLSNIISSQAETWWNKGISYHIPAIAQTLNEANQPIVISDDFGINIGNLIALSYRTNETVQFYLLSHEAEANVPPEQFPDGSDIFVFYMPEAERNQIQQSLGKPLNEVGWYLWKLEE</sequence>
<keyword evidence="2" id="KW-1003">Cell membrane</keyword>
<feature type="transmembrane region" description="Helical" evidence="8">
    <location>
        <begin position="313"/>
        <end position="332"/>
    </location>
</feature>
<keyword evidence="6 8" id="KW-1133">Transmembrane helix</keyword>
<feature type="transmembrane region" description="Helical" evidence="8">
    <location>
        <begin position="339"/>
        <end position="357"/>
    </location>
</feature>
<evidence type="ECO:0000256" key="6">
    <source>
        <dbReference type="ARBA" id="ARBA00022989"/>
    </source>
</evidence>
<evidence type="ECO:0000256" key="7">
    <source>
        <dbReference type="ARBA" id="ARBA00023136"/>
    </source>
</evidence>
<dbReference type="EMBL" id="CP053661">
    <property type="protein sequence ID" value="QKD81263.1"/>
    <property type="molecule type" value="Genomic_DNA"/>
</dbReference>
<dbReference type="Pfam" id="PF13231">
    <property type="entry name" value="PMT_2"/>
    <property type="match status" value="1"/>
</dbReference>
<feature type="transmembrane region" description="Helical" evidence="8">
    <location>
        <begin position="369"/>
        <end position="390"/>
    </location>
</feature>
<feature type="domain" description="Glycosyltransferase RgtA/B/C/D-like" evidence="9">
    <location>
        <begin position="98"/>
        <end position="266"/>
    </location>
</feature>
<evidence type="ECO:0000256" key="8">
    <source>
        <dbReference type="SAM" id="Phobius"/>
    </source>
</evidence>
<organism evidence="10 11">
    <name type="scientific">Thermoleptolyngbya sichuanensis A183</name>
    <dbReference type="NCBI Taxonomy" id="2737172"/>
    <lineage>
        <taxon>Bacteria</taxon>
        <taxon>Bacillati</taxon>
        <taxon>Cyanobacteriota</taxon>
        <taxon>Cyanophyceae</taxon>
        <taxon>Oculatellales</taxon>
        <taxon>Oculatellaceae</taxon>
        <taxon>Thermoleptolyngbya</taxon>
        <taxon>Thermoleptolyngbya sichuanensis</taxon>
    </lineage>
</organism>
<keyword evidence="11" id="KW-1185">Reference proteome</keyword>
<dbReference type="GO" id="GO:0005886">
    <property type="term" value="C:plasma membrane"/>
    <property type="evidence" value="ECO:0007669"/>
    <property type="project" value="UniProtKB-SubCell"/>
</dbReference>
<evidence type="ECO:0000313" key="10">
    <source>
        <dbReference type="EMBL" id="QKD81263.1"/>
    </source>
</evidence>
<keyword evidence="4" id="KW-0808">Transferase</keyword>
<keyword evidence="3" id="KW-0328">Glycosyltransferase</keyword>
<evidence type="ECO:0000256" key="2">
    <source>
        <dbReference type="ARBA" id="ARBA00022475"/>
    </source>
</evidence>
<keyword evidence="7 8" id="KW-0472">Membrane</keyword>